<dbReference type="Gene3D" id="3.40.140.10">
    <property type="entry name" value="Cytidine Deaminase, domain 2"/>
    <property type="match status" value="1"/>
</dbReference>
<evidence type="ECO:0000256" key="2">
    <source>
        <dbReference type="ARBA" id="ARBA00022833"/>
    </source>
</evidence>
<dbReference type="Proteomes" id="UP000030598">
    <property type="component" value="Unassembled WGS sequence"/>
</dbReference>
<dbReference type="PROSITE" id="PS51747">
    <property type="entry name" value="CYT_DCMP_DEAMINASES_2"/>
    <property type="match status" value="1"/>
</dbReference>
<dbReference type="SUPFAM" id="SSF53927">
    <property type="entry name" value="Cytidine deaminase-like"/>
    <property type="match status" value="1"/>
</dbReference>
<feature type="domain" description="CMP/dCMP-type deaminase" evidence="3">
    <location>
        <begin position="18"/>
        <end position="132"/>
    </location>
</feature>
<dbReference type="GO" id="GO:0008270">
    <property type="term" value="F:zinc ion binding"/>
    <property type="evidence" value="ECO:0007669"/>
    <property type="project" value="InterPro"/>
</dbReference>
<name>A0A0A1ZI22_PROMR</name>
<dbReference type="RefSeq" id="WP_032524411.1">
    <property type="nucleotide sequence ID" value="NZ_CP138934.1"/>
</dbReference>
<dbReference type="EMBL" id="JNAH01000004">
    <property type="protein sequence ID" value="KGF87878.1"/>
    <property type="molecule type" value="Genomic_DNA"/>
</dbReference>
<dbReference type="OrthoDB" id="9802676at2"/>
<sequence>MRYIFENGNSNKEERVKTNNSKYTLWMNSILRRSKEIGHVELPICSIILDERGRCIGRGVNRRNINKDPLGHAEIMALRQASLIKNDWRFNECTIITNLEPCTMCSSALIQARMGKVIFGAYDKKRGGLGGSIDLSKHKSAHHKMEIIGGILEEECSKILQIWFKKLRTQK</sequence>
<comment type="caution">
    <text evidence="4">The sequence shown here is derived from an EMBL/GenBank/DDBJ whole genome shotgun (WGS) entry which is preliminary data.</text>
</comment>
<dbReference type="PANTHER" id="PTHR11079:SF179">
    <property type="entry name" value="TRNA(ADENINE(34)) DEAMINASE, CHLOROPLASTIC"/>
    <property type="match status" value="1"/>
</dbReference>
<dbReference type="AlphaFoldDB" id="A0A0A1ZI22"/>
<dbReference type="CDD" id="cd01285">
    <property type="entry name" value="nucleoside_deaminase"/>
    <property type="match status" value="1"/>
</dbReference>
<protein>
    <submittedName>
        <fullName evidence="4">tRNA-specific adenosine-34 deaminase</fullName>
        <ecNumber evidence="4">3.5.4.-</ecNumber>
    </submittedName>
</protein>
<evidence type="ECO:0000256" key="1">
    <source>
        <dbReference type="ARBA" id="ARBA00022723"/>
    </source>
</evidence>
<dbReference type="GO" id="GO:0052717">
    <property type="term" value="F:tRNA-specific adenosine-34 deaminase activity"/>
    <property type="evidence" value="ECO:0007669"/>
    <property type="project" value="UniProtKB-EC"/>
</dbReference>
<dbReference type="eggNOG" id="COG0590">
    <property type="taxonomic scope" value="Bacteria"/>
</dbReference>
<dbReference type="GO" id="GO:0002100">
    <property type="term" value="P:tRNA wobble adenosine to inosine editing"/>
    <property type="evidence" value="ECO:0007669"/>
    <property type="project" value="InterPro"/>
</dbReference>
<evidence type="ECO:0000313" key="5">
    <source>
        <dbReference type="Proteomes" id="UP000030598"/>
    </source>
</evidence>
<proteinExistence type="predicted"/>
<organism evidence="4 5">
    <name type="scientific">Prochlorococcus marinus str. GP2</name>
    <dbReference type="NCBI Taxonomy" id="59925"/>
    <lineage>
        <taxon>Bacteria</taxon>
        <taxon>Bacillati</taxon>
        <taxon>Cyanobacteriota</taxon>
        <taxon>Cyanophyceae</taxon>
        <taxon>Synechococcales</taxon>
        <taxon>Prochlorococcaceae</taxon>
        <taxon>Prochlorococcus</taxon>
    </lineage>
</organism>
<keyword evidence="4" id="KW-0378">Hydrolase</keyword>
<evidence type="ECO:0000259" key="3">
    <source>
        <dbReference type="PROSITE" id="PS51747"/>
    </source>
</evidence>
<gene>
    <name evidence="4" type="ORF">EU91_0913</name>
</gene>
<evidence type="ECO:0000313" key="4">
    <source>
        <dbReference type="EMBL" id="KGF87878.1"/>
    </source>
</evidence>
<dbReference type="STRING" id="59925.EU91_0913"/>
<dbReference type="Pfam" id="PF00383">
    <property type="entry name" value="dCMP_cyt_deam_1"/>
    <property type="match status" value="1"/>
</dbReference>
<keyword evidence="1" id="KW-0479">Metal-binding</keyword>
<reference evidence="5" key="1">
    <citation type="journal article" date="2014" name="Sci. Data">
        <title>Genomes of diverse isolates of the marine cyanobacterium Prochlorococcus.</title>
        <authorList>
            <person name="Biller S."/>
            <person name="Berube P."/>
            <person name="Thompson J."/>
            <person name="Kelly L."/>
            <person name="Roggensack S."/>
            <person name="Awad L."/>
            <person name="Roache-Johnson K."/>
            <person name="Ding H."/>
            <person name="Giovannoni S.J."/>
            <person name="Moore L.R."/>
            <person name="Chisholm S.W."/>
        </authorList>
    </citation>
    <scope>NUCLEOTIDE SEQUENCE [LARGE SCALE GENOMIC DNA]</scope>
    <source>
        <strain evidence="5">GP2</strain>
    </source>
</reference>
<dbReference type="PANTHER" id="PTHR11079">
    <property type="entry name" value="CYTOSINE DEAMINASE FAMILY MEMBER"/>
    <property type="match status" value="1"/>
</dbReference>
<keyword evidence="2" id="KW-0862">Zinc</keyword>
<dbReference type="InterPro" id="IPR016193">
    <property type="entry name" value="Cytidine_deaminase-like"/>
</dbReference>
<dbReference type="InterPro" id="IPR002125">
    <property type="entry name" value="CMP_dCMP_dom"/>
</dbReference>
<accession>A0A0A1ZI22</accession>
<dbReference type="PROSITE" id="PS00903">
    <property type="entry name" value="CYT_DCMP_DEAMINASES_1"/>
    <property type="match status" value="1"/>
</dbReference>
<dbReference type="InterPro" id="IPR016192">
    <property type="entry name" value="APOBEC/CMP_deaminase_Zn-bd"/>
</dbReference>
<dbReference type="EC" id="3.5.4.-" evidence="4"/>